<dbReference type="RefSeq" id="WP_317490252.1">
    <property type="nucleotide sequence ID" value="NZ_CP136051.1"/>
</dbReference>
<proteinExistence type="predicted"/>
<name>A0ABZ0IT54_9BACT</name>
<keyword evidence="2" id="KW-1185">Reference proteome</keyword>
<evidence type="ECO:0000313" key="2">
    <source>
        <dbReference type="Proteomes" id="UP001302349"/>
    </source>
</evidence>
<dbReference type="Proteomes" id="UP001302349">
    <property type="component" value="Chromosome"/>
</dbReference>
<dbReference type="InterPro" id="IPR047690">
    <property type="entry name" value="IPExxxVDY_fam"/>
</dbReference>
<sequence length="142" mass="16179">MKSKKLHIEYNYDFTLLGLATSAREYKLAWHINSALGVRLVKQQELSVEFLNDREITISHFLFKTEYSTFRLLKNKSLAGAGKSGFLLAELAHFDYLIMINDDGGFFDPDGTLAALKSIPVVEYLASININKLKEKENLIFE</sequence>
<accession>A0ABZ0IT54</accession>
<dbReference type="NCBIfam" id="NF033205">
    <property type="entry name" value="IPExxxVDY"/>
    <property type="match status" value="1"/>
</dbReference>
<evidence type="ECO:0000313" key="1">
    <source>
        <dbReference type="EMBL" id="WOK07580.1"/>
    </source>
</evidence>
<dbReference type="EMBL" id="CP136051">
    <property type="protein sequence ID" value="WOK07580.1"/>
    <property type="molecule type" value="Genomic_DNA"/>
</dbReference>
<protein>
    <submittedName>
        <fullName evidence="1">IPExxxVDY family protein</fullName>
    </submittedName>
</protein>
<organism evidence="1 2">
    <name type="scientific">Imperialibacter roseus</name>
    <dbReference type="NCBI Taxonomy" id="1324217"/>
    <lineage>
        <taxon>Bacteria</taxon>
        <taxon>Pseudomonadati</taxon>
        <taxon>Bacteroidota</taxon>
        <taxon>Cytophagia</taxon>
        <taxon>Cytophagales</taxon>
        <taxon>Flammeovirgaceae</taxon>
        <taxon>Imperialibacter</taxon>
    </lineage>
</organism>
<gene>
    <name evidence="1" type="ORF">RT717_02955</name>
</gene>
<reference evidence="1 2" key="1">
    <citation type="journal article" date="2023" name="Microbiol. Resour. Announc.">
        <title>Complete Genome Sequence of Imperialibacter roseus strain P4T.</title>
        <authorList>
            <person name="Tizabi D.R."/>
            <person name="Bachvaroff T."/>
            <person name="Hill R.T."/>
        </authorList>
    </citation>
    <scope>NUCLEOTIDE SEQUENCE [LARGE SCALE GENOMIC DNA]</scope>
    <source>
        <strain evidence="1 2">P4T</strain>
    </source>
</reference>